<dbReference type="Proteomes" id="UP000886381">
    <property type="component" value="Unassembled WGS sequence"/>
</dbReference>
<keyword evidence="2" id="KW-1133">Transmembrane helix</keyword>
<evidence type="ECO:0008006" key="4">
    <source>
        <dbReference type="Google" id="ProtNLM"/>
    </source>
</evidence>
<gene>
    <name evidence="3" type="ORF">ENH14_02485</name>
</gene>
<keyword evidence="2" id="KW-0812">Transmembrane</keyword>
<feature type="coiled-coil region" evidence="1">
    <location>
        <begin position="76"/>
        <end position="112"/>
    </location>
</feature>
<accession>A0A7V0LUB5</accession>
<sequence>MKSRKLLYVLVILAALIAVILILTLFIPVLRKPAPPLTMMPQQEIKKGEELPEETQFLFEKKENFVDPFTSTSYQNWKLREELEQKANEIELLKLELERAKLIKELRELRGEKAGGIYYRGKARDIPVLLATSLSENSKRALLLIRGEKRWVKEGGSLEGYRVMKIVKGKAILKTPQGKVMELKVGGGK</sequence>
<comment type="caution">
    <text evidence="3">The sequence shown here is derived from an EMBL/GenBank/DDBJ whole genome shotgun (WGS) entry which is preliminary data.</text>
</comment>
<evidence type="ECO:0000256" key="2">
    <source>
        <dbReference type="SAM" id="Phobius"/>
    </source>
</evidence>
<feature type="transmembrane region" description="Helical" evidence="2">
    <location>
        <begin position="6"/>
        <end position="30"/>
    </location>
</feature>
<organism evidence="3">
    <name type="scientific">candidate division WOR-3 bacterium</name>
    <dbReference type="NCBI Taxonomy" id="2052148"/>
    <lineage>
        <taxon>Bacteria</taxon>
        <taxon>Bacteria division WOR-3</taxon>
    </lineage>
</organism>
<name>A0A7V0LUB5_UNCW3</name>
<evidence type="ECO:0000313" key="3">
    <source>
        <dbReference type="EMBL" id="HDL60303.1"/>
    </source>
</evidence>
<evidence type="ECO:0000256" key="1">
    <source>
        <dbReference type="SAM" id="Coils"/>
    </source>
</evidence>
<proteinExistence type="predicted"/>
<dbReference type="AlphaFoldDB" id="A0A7V0LUB5"/>
<reference evidence="3" key="1">
    <citation type="journal article" date="2020" name="mSystems">
        <title>Genome- and Community-Level Interaction Insights into Carbon Utilization and Element Cycling Functions of Hydrothermarchaeota in Hydrothermal Sediment.</title>
        <authorList>
            <person name="Zhou Z."/>
            <person name="Liu Y."/>
            <person name="Xu W."/>
            <person name="Pan J."/>
            <person name="Luo Z.H."/>
            <person name="Li M."/>
        </authorList>
    </citation>
    <scope>NUCLEOTIDE SEQUENCE [LARGE SCALE GENOMIC DNA]</scope>
    <source>
        <strain evidence="3">HyVt-28</strain>
    </source>
</reference>
<dbReference type="EMBL" id="DRDR01000105">
    <property type="protein sequence ID" value="HDL60303.1"/>
    <property type="molecule type" value="Genomic_DNA"/>
</dbReference>
<keyword evidence="2" id="KW-0472">Membrane</keyword>
<protein>
    <recommendedName>
        <fullName evidence="4">Type IV pilus biogenesis protein PilP</fullName>
    </recommendedName>
</protein>
<keyword evidence="1" id="KW-0175">Coiled coil</keyword>